<proteinExistence type="predicted"/>
<protein>
    <submittedName>
        <fullName evidence="1">Uncharacterized protein</fullName>
    </submittedName>
</protein>
<evidence type="ECO:0000313" key="1">
    <source>
        <dbReference type="EMBL" id="WPL16548.1"/>
    </source>
</evidence>
<reference evidence="1 2" key="1">
    <citation type="journal article" date="2023" name="Microorganisms">
        <title>Thiorhodovibrio frisius and Trv. litoralis spp. nov., Two Novel Members from a Clade of Fastidious Purple Sulfur Bacteria That Exhibit Unique Red-Shifted Light-Harvesting Capabilities.</title>
        <authorList>
            <person name="Methner A."/>
            <person name="Kuzyk S.B."/>
            <person name="Petersen J."/>
            <person name="Bauer S."/>
            <person name="Brinkmann H."/>
            <person name="Sichau K."/>
            <person name="Wanner G."/>
            <person name="Wolf J."/>
            <person name="Neumann-Schaal M."/>
            <person name="Henke P."/>
            <person name="Tank M."/>
            <person name="Sproer C."/>
            <person name="Bunk B."/>
            <person name="Overmann J."/>
        </authorList>
    </citation>
    <scope>NUCLEOTIDE SEQUENCE [LARGE SCALE GENOMIC DNA]</scope>
    <source>
        <strain evidence="1 2">DSM 6702</strain>
    </source>
</reference>
<keyword evidence="2" id="KW-1185">Reference proteome</keyword>
<name>A0ABZ0S7F7_9GAMM</name>
<gene>
    <name evidence="1" type="ORF">Thiowin_01513</name>
</gene>
<dbReference type="EMBL" id="CP121472">
    <property type="protein sequence ID" value="WPL16548.1"/>
    <property type="molecule type" value="Genomic_DNA"/>
</dbReference>
<accession>A0ABZ0S7F7</accession>
<sequence>MERVKNVLLLATTPENGDGTRLAGLCRVAIVGALTQYRFKWTGYPRPVAPLVAPLVAPQLRSRRTQDL</sequence>
<dbReference type="Proteomes" id="UP001432180">
    <property type="component" value="Chromosome"/>
</dbReference>
<evidence type="ECO:0000313" key="2">
    <source>
        <dbReference type="Proteomes" id="UP001432180"/>
    </source>
</evidence>
<organism evidence="1 2">
    <name type="scientific">Thiorhodovibrio winogradskyi</name>
    <dbReference type="NCBI Taxonomy" id="77007"/>
    <lineage>
        <taxon>Bacteria</taxon>
        <taxon>Pseudomonadati</taxon>
        <taxon>Pseudomonadota</taxon>
        <taxon>Gammaproteobacteria</taxon>
        <taxon>Chromatiales</taxon>
        <taxon>Chromatiaceae</taxon>
        <taxon>Thiorhodovibrio</taxon>
    </lineage>
</organism>